<feature type="compositionally biased region" description="Polar residues" evidence="1">
    <location>
        <begin position="214"/>
        <end position="233"/>
    </location>
</feature>
<accession>A0A423TFX1</accession>
<evidence type="ECO:0000313" key="2">
    <source>
        <dbReference type="EMBL" id="ROT75373.1"/>
    </source>
</evidence>
<feature type="compositionally biased region" description="Low complexity" evidence="1">
    <location>
        <begin position="92"/>
        <end position="107"/>
    </location>
</feature>
<name>A0A423TFX1_PENVA</name>
<gene>
    <name evidence="2" type="ORF">C7M84_006089</name>
</gene>
<dbReference type="OrthoDB" id="6369465at2759"/>
<feature type="compositionally biased region" description="Basic and acidic residues" evidence="1">
    <location>
        <begin position="423"/>
        <end position="437"/>
    </location>
</feature>
<feature type="region of interest" description="Disordered" evidence="1">
    <location>
        <begin position="415"/>
        <end position="441"/>
    </location>
</feature>
<feature type="compositionally biased region" description="Pro residues" evidence="1">
    <location>
        <begin position="1"/>
        <end position="11"/>
    </location>
</feature>
<feature type="compositionally biased region" description="Polar residues" evidence="1">
    <location>
        <begin position="373"/>
        <end position="393"/>
    </location>
</feature>
<organism evidence="2 3">
    <name type="scientific">Penaeus vannamei</name>
    <name type="common">Whiteleg shrimp</name>
    <name type="synonym">Litopenaeus vannamei</name>
    <dbReference type="NCBI Taxonomy" id="6689"/>
    <lineage>
        <taxon>Eukaryota</taxon>
        <taxon>Metazoa</taxon>
        <taxon>Ecdysozoa</taxon>
        <taxon>Arthropoda</taxon>
        <taxon>Crustacea</taxon>
        <taxon>Multicrustacea</taxon>
        <taxon>Malacostraca</taxon>
        <taxon>Eumalacostraca</taxon>
        <taxon>Eucarida</taxon>
        <taxon>Decapoda</taxon>
        <taxon>Dendrobranchiata</taxon>
        <taxon>Penaeoidea</taxon>
        <taxon>Penaeidae</taxon>
        <taxon>Penaeus</taxon>
    </lineage>
</organism>
<dbReference type="EMBL" id="QCYY01001780">
    <property type="protein sequence ID" value="ROT75373.1"/>
    <property type="molecule type" value="Genomic_DNA"/>
</dbReference>
<feature type="compositionally biased region" description="Low complexity" evidence="1">
    <location>
        <begin position="29"/>
        <end position="41"/>
    </location>
</feature>
<protein>
    <submittedName>
        <fullName evidence="2">Uncharacterized protein</fullName>
    </submittedName>
</protein>
<comment type="caution">
    <text evidence="2">The sequence shown here is derived from an EMBL/GenBank/DDBJ whole genome shotgun (WGS) entry which is preliminary data.</text>
</comment>
<feature type="compositionally biased region" description="Polar residues" evidence="1">
    <location>
        <begin position="43"/>
        <end position="60"/>
    </location>
</feature>
<feature type="compositionally biased region" description="Low complexity" evidence="1">
    <location>
        <begin position="360"/>
        <end position="372"/>
    </location>
</feature>
<keyword evidence="3" id="KW-1185">Reference proteome</keyword>
<evidence type="ECO:0000313" key="3">
    <source>
        <dbReference type="Proteomes" id="UP000283509"/>
    </source>
</evidence>
<feature type="region of interest" description="Disordered" evidence="1">
    <location>
        <begin position="158"/>
        <end position="181"/>
    </location>
</feature>
<proteinExistence type="predicted"/>
<feature type="compositionally biased region" description="Polar residues" evidence="1">
    <location>
        <begin position="168"/>
        <end position="181"/>
    </location>
</feature>
<reference evidence="2 3" key="1">
    <citation type="submission" date="2018-04" db="EMBL/GenBank/DDBJ databases">
        <authorList>
            <person name="Zhang X."/>
            <person name="Yuan J."/>
            <person name="Li F."/>
            <person name="Xiang J."/>
        </authorList>
    </citation>
    <scope>NUCLEOTIDE SEQUENCE [LARGE SCALE GENOMIC DNA]</scope>
    <source>
        <tissue evidence="2">Muscle</tissue>
    </source>
</reference>
<dbReference type="Proteomes" id="UP000283509">
    <property type="component" value="Unassembled WGS sequence"/>
</dbReference>
<sequence length="493" mass="51979">MMDLPPPPPPMYICSYDPPSPEASKENLAATTHTDPPAADASGVTSEFATSGGSPESSCDASAEESKTRGETSTAYPGKNVTEDSADGRPASSLVSSSTLTATMLLTPESGHSPLPPHALRVSPVPTSSSLEFTDDFTMTPPSSDVTFASNFYDNSKDSTIDMETPEATPQLSETVGSVSSTPIDLTLSLVPDTMDTSAHMSETSQDVLSATATSDDLLSPLPKSTSEDISQGNEDDDSLSARNDVITERSDLDTLVFPSTANTSTTEMAQMSSPFSTEPPSLFSLPTDSDTISAEFDSLAADTLSPTGDFDSLALEADTCSVTTFTTAVTTDAYMLSSSSPGVSDTAYATADKAFTSRPSSLSPFLDSKSSTPHLSDSSLMTSEGTVSSGSQYPVCPSSFSPSPHSSTFAVSSARAMASSQHRPDHKVTNTERVQREPPQALPQNLQTLEGGDSHFRLSPNQGVQPQAMEFSLEYPHYQLSQKYLPLLHTLK</sequence>
<feature type="region of interest" description="Disordered" evidence="1">
    <location>
        <begin position="358"/>
        <end position="394"/>
    </location>
</feature>
<feature type="region of interest" description="Disordered" evidence="1">
    <location>
        <begin position="1"/>
        <end position="127"/>
    </location>
</feature>
<feature type="region of interest" description="Disordered" evidence="1">
    <location>
        <begin position="214"/>
        <end position="244"/>
    </location>
</feature>
<reference evidence="2 3" key="2">
    <citation type="submission" date="2019-01" db="EMBL/GenBank/DDBJ databases">
        <title>The decoding of complex shrimp genome reveals the adaptation for benthos swimmer, frequently molting mechanism and breeding impact on genome.</title>
        <authorList>
            <person name="Sun Y."/>
            <person name="Gao Y."/>
            <person name="Yu Y."/>
        </authorList>
    </citation>
    <scope>NUCLEOTIDE SEQUENCE [LARGE SCALE GENOMIC DNA]</scope>
    <source>
        <tissue evidence="2">Muscle</tissue>
    </source>
</reference>
<dbReference type="AlphaFoldDB" id="A0A423TFX1"/>
<evidence type="ECO:0000256" key="1">
    <source>
        <dbReference type="SAM" id="MobiDB-lite"/>
    </source>
</evidence>